<organism evidence="1 2">
    <name type="scientific">Sphingobacterium lactis</name>
    <dbReference type="NCBI Taxonomy" id="797291"/>
    <lineage>
        <taxon>Bacteria</taxon>
        <taxon>Pseudomonadati</taxon>
        <taxon>Bacteroidota</taxon>
        <taxon>Sphingobacteriia</taxon>
        <taxon>Sphingobacteriales</taxon>
        <taxon>Sphingobacteriaceae</taxon>
        <taxon>Sphingobacterium</taxon>
    </lineage>
</organism>
<dbReference type="AlphaFoldDB" id="A0A1H5YNU2"/>
<dbReference type="EMBL" id="FNUT01000006">
    <property type="protein sequence ID" value="SEG25799.1"/>
    <property type="molecule type" value="Genomic_DNA"/>
</dbReference>
<evidence type="ECO:0000313" key="1">
    <source>
        <dbReference type="EMBL" id="SEG25799.1"/>
    </source>
</evidence>
<dbReference type="Proteomes" id="UP000236731">
    <property type="component" value="Unassembled WGS sequence"/>
</dbReference>
<dbReference type="SUPFAM" id="SSF48371">
    <property type="entry name" value="ARM repeat"/>
    <property type="match status" value="1"/>
</dbReference>
<gene>
    <name evidence="1" type="ORF">SAMN05421877_10673</name>
</gene>
<evidence type="ECO:0008006" key="3">
    <source>
        <dbReference type="Google" id="ProtNLM"/>
    </source>
</evidence>
<dbReference type="Pfam" id="PF13646">
    <property type="entry name" value="HEAT_2"/>
    <property type="match status" value="1"/>
</dbReference>
<proteinExistence type="predicted"/>
<reference evidence="2" key="1">
    <citation type="submission" date="2016-10" db="EMBL/GenBank/DDBJ databases">
        <authorList>
            <person name="Varghese N."/>
            <person name="Submissions S."/>
        </authorList>
    </citation>
    <scope>NUCLEOTIDE SEQUENCE [LARGE SCALE GENOMIC DNA]</scope>
    <source>
        <strain evidence="2">DSM 22361</strain>
    </source>
</reference>
<name>A0A1H5YNU2_9SPHI</name>
<keyword evidence="2" id="KW-1185">Reference proteome</keyword>
<evidence type="ECO:0000313" key="2">
    <source>
        <dbReference type="Proteomes" id="UP000236731"/>
    </source>
</evidence>
<protein>
    <recommendedName>
        <fullName evidence="3">HEAT repeat-containing protein</fullName>
    </recommendedName>
</protein>
<accession>A0A1H5YNU2</accession>
<dbReference type="InterPro" id="IPR016024">
    <property type="entry name" value="ARM-type_fold"/>
</dbReference>
<sequence>MLPNTYHQILKEYKSLEIRVLDFTEEFNSKTLENCKSCRRMNCALNMPARLSVMNYLQTLKNSGHGLGTVGSLNSLQKSNISQEVFNFLDGGFDHSFCELDQEILQQFFSSKAANGTLPLLTRWVRISENRDFRIFIIQQIARFKQVGCSYILMQILLKEQDIVVKVEIIKTLAHIQYDRVVLQFIKIFQQEAINIQQELIKAIIKLKSEIGIRFLTKYYEESQPSDIRDFIRNSLMEYQIQQRIHVL</sequence>